<evidence type="ECO:0000256" key="2">
    <source>
        <dbReference type="SAM" id="SignalP"/>
    </source>
</evidence>
<keyword evidence="5" id="KW-1185">Reference proteome</keyword>
<dbReference type="RefSeq" id="WP_315625036.1">
    <property type="nucleotide sequence ID" value="NZ_JAUHMF010000002.1"/>
</dbReference>
<protein>
    <recommendedName>
        <fullName evidence="3">DUF3108 domain-containing protein</fullName>
    </recommendedName>
</protein>
<evidence type="ECO:0000256" key="1">
    <source>
        <dbReference type="SAM" id="MobiDB-lite"/>
    </source>
</evidence>
<proteinExistence type="predicted"/>
<evidence type="ECO:0000313" key="4">
    <source>
        <dbReference type="EMBL" id="MDT8898377.1"/>
    </source>
</evidence>
<sequence>MKTRFWLSHLRRVSPMIGLAMMVLAACAAPGREAPTTPPTPNPTLTVSGGGALQPSPVPPTAAFPAATPTLPPPPGGFGSPACENPYLPVRLGATWDYQLIHETTDTFTRSVIEVTADGFVDQDEFAAGAVRQGRWQCQDGNLIYLTPGPVAGSVFAGEMQTDVTLESNEGFYHPADLRPGQTWHQKTVFRGQSTLEGEIVVETRTEVNYACRAEDFETITVPAGTFDALRVTCEVHFTTSVAEGMTFEIEEQSTQWLARGVGMVKSVGQTEGAPPYTIELLSYRLP</sequence>
<gene>
    <name evidence="4" type="ORF">QYE77_08870</name>
</gene>
<comment type="caution">
    <text evidence="4">The sequence shown here is derived from an EMBL/GenBank/DDBJ whole genome shotgun (WGS) entry which is preliminary data.</text>
</comment>
<feature type="signal peptide" evidence="2">
    <location>
        <begin position="1"/>
        <end position="28"/>
    </location>
</feature>
<feature type="chain" id="PRO_5046196457" description="DUF3108 domain-containing protein" evidence="2">
    <location>
        <begin position="29"/>
        <end position="287"/>
    </location>
</feature>
<keyword evidence="2" id="KW-0732">Signal</keyword>
<evidence type="ECO:0000259" key="3">
    <source>
        <dbReference type="Pfam" id="PF21347"/>
    </source>
</evidence>
<dbReference type="PROSITE" id="PS51257">
    <property type="entry name" value="PROKAR_LIPOPROTEIN"/>
    <property type="match status" value="1"/>
</dbReference>
<dbReference type="Proteomes" id="UP001254165">
    <property type="component" value="Unassembled WGS sequence"/>
</dbReference>
<evidence type="ECO:0000313" key="5">
    <source>
        <dbReference type="Proteomes" id="UP001254165"/>
    </source>
</evidence>
<feature type="domain" description="DUF3108" evidence="3">
    <location>
        <begin position="135"/>
        <end position="267"/>
    </location>
</feature>
<dbReference type="Gene3D" id="2.40.360.20">
    <property type="match status" value="1"/>
</dbReference>
<feature type="region of interest" description="Disordered" evidence="1">
    <location>
        <begin position="32"/>
        <end position="82"/>
    </location>
</feature>
<name>A0ABU3NNH5_9CHLR</name>
<reference evidence="4 5" key="1">
    <citation type="submission" date="2023-07" db="EMBL/GenBank/DDBJ databases">
        <title>Novel species of Thermanaerothrix with wide hydrolytic capabilities.</title>
        <authorList>
            <person name="Zayulina K.S."/>
            <person name="Podosokorskaya O.A."/>
            <person name="Elcheninov A.G."/>
        </authorList>
    </citation>
    <scope>NUCLEOTIDE SEQUENCE [LARGE SCALE GENOMIC DNA]</scope>
    <source>
        <strain evidence="4 5">4228-RoL</strain>
    </source>
</reference>
<dbReference type="Pfam" id="PF21347">
    <property type="entry name" value="DUF3108_like"/>
    <property type="match status" value="1"/>
</dbReference>
<dbReference type="EMBL" id="JAUHMF010000002">
    <property type="protein sequence ID" value="MDT8898377.1"/>
    <property type="molecule type" value="Genomic_DNA"/>
</dbReference>
<accession>A0ABU3NNH5</accession>
<organism evidence="4 5">
    <name type="scientific">Thermanaerothrix solaris</name>
    <dbReference type="NCBI Taxonomy" id="3058434"/>
    <lineage>
        <taxon>Bacteria</taxon>
        <taxon>Bacillati</taxon>
        <taxon>Chloroflexota</taxon>
        <taxon>Anaerolineae</taxon>
        <taxon>Anaerolineales</taxon>
        <taxon>Anaerolineaceae</taxon>
        <taxon>Thermanaerothrix</taxon>
    </lineage>
</organism>
<dbReference type="InterPro" id="IPR049279">
    <property type="entry name" value="DUF3108-like"/>
</dbReference>